<proteinExistence type="predicted"/>
<protein>
    <submittedName>
        <fullName evidence="1">(northern house mosquito) hypothetical protein</fullName>
    </submittedName>
</protein>
<evidence type="ECO:0000313" key="1">
    <source>
        <dbReference type="EMBL" id="CAG6455159.1"/>
    </source>
</evidence>
<name>A0A8D8F334_CULPI</name>
<reference evidence="1" key="1">
    <citation type="submission" date="2021-05" db="EMBL/GenBank/DDBJ databases">
        <authorList>
            <person name="Alioto T."/>
            <person name="Alioto T."/>
            <person name="Gomez Garrido J."/>
        </authorList>
    </citation>
    <scope>NUCLEOTIDE SEQUENCE</scope>
</reference>
<sequence length="114" mass="12548">MCDLVMSVPFLCTPALRAAPSNAMMNSKFERASPCINPSNVTKASSAIRTLDFAPSSVARISLISFAGKPCSTIIFQSSFLLTESYAALKSMNKWCVCRLYSRNLSRICRRVNI</sequence>
<dbReference type="EMBL" id="HBUE01027881">
    <property type="protein sequence ID" value="CAG6455159.1"/>
    <property type="molecule type" value="Transcribed_RNA"/>
</dbReference>
<accession>A0A8D8F334</accession>
<organism evidence="1">
    <name type="scientific">Culex pipiens</name>
    <name type="common">House mosquito</name>
    <dbReference type="NCBI Taxonomy" id="7175"/>
    <lineage>
        <taxon>Eukaryota</taxon>
        <taxon>Metazoa</taxon>
        <taxon>Ecdysozoa</taxon>
        <taxon>Arthropoda</taxon>
        <taxon>Hexapoda</taxon>
        <taxon>Insecta</taxon>
        <taxon>Pterygota</taxon>
        <taxon>Neoptera</taxon>
        <taxon>Endopterygota</taxon>
        <taxon>Diptera</taxon>
        <taxon>Nematocera</taxon>
        <taxon>Culicoidea</taxon>
        <taxon>Culicidae</taxon>
        <taxon>Culicinae</taxon>
        <taxon>Culicini</taxon>
        <taxon>Culex</taxon>
        <taxon>Culex</taxon>
    </lineage>
</organism>
<dbReference type="AlphaFoldDB" id="A0A8D8F334"/>